<feature type="compositionally biased region" description="Low complexity" evidence="1">
    <location>
        <begin position="82"/>
        <end position="95"/>
    </location>
</feature>
<reference evidence="2 3" key="1">
    <citation type="journal article" date="2020" name="Biotechnol. Biofuels">
        <title>New insights from the biogas microbiome by comprehensive genome-resolved metagenomics of nearly 1600 species originating from multiple anaerobic digesters.</title>
        <authorList>
            <person name="Campanaro S."/>
            <person name="Treu L."/>
            <person name="Rodriguez-R L.M."/>
            <person name="Kovalovszki A."/>
            <person name="Ziels R.M."/>
            <person name="Maus I."/>
            <person name="Zhu X."/>
            <person name="Kougias P.G."/>
            <person name="Basile A."/>
            <person name="Luo G."/>
            <person name="Schluter A."/>
            <person name="Konstantinidis K.T."/>
            <person name="Angelidaki I."/>
        </authorList>
    </citation>
    <scope>NUCLEOTIDE SEQUENCE [LARGE SCALE GENOMIC DNA]</scope>
    <source>
        <strain evidence="2">AS27yjCOA_165</strain>
    </source>
</reference>
<evidence type="ECO:0000313" key="2">
    <source>
        <dbReference type="EMBL" id="NMB70317.1"/>
    </source>
</evidence>
<sequence length="95" mass="10710">MKTNKTEKMLANTLLLVFVMAVVMLPAVSSGIMKVNKDDRVLSVTDERLDVPTKPRTKTTNTKIRTIIIQEIPERKPTIEYSETSETTESTATNR</sequence>
<dbReference type="EMBL" id="JAAZNL010000048">
    <property type="protein sequence ID" value="NMB70317.1"/>
    <property type="molecule type" value="Genomic_DNA"/>
</dbReference>
<feature type="region of interest" description="Disordered" evidence="1">
    <location>
        <begin position="75"/>
        <end position="95"/>
    </location>
</feature>
<evidence type="ECO:0000256" key="1">
    <source>
        <dbReference type="SAM" id="MobiDB-lite"/>
    </source>
</evidence>
<name>A0A7X9DLH5_UNCKA</name>
<protein>
    <submittedName>
        <fullName evidence="2">Uncharacterized protein</fullName>
    </submittedName>
</protein>
<dbReference type="Proteomes" id="UP000526033">
    <property type="component" value="Unassembled WGS sequence"/>
</dbReference>
<dbReference type="AlphaFoldDB" id="A0A7X9DLH5"/>
<proteinExistence type="predicted"/>
<gene>
    <name evidence="2" type="ORF">GYA27_03900</name>
</gene>
<comment type="caution">
    <text evidence="2">The sequence shown here is derived from an EMBL/GenBank/DDBJ whole genome shotgun (WGS) entry which is preliminary data.</text>
</comment>
<accession>A0A7X9DLH5</accession>
<evidence type="ECO:0000313" key="3">
    <source>
        <dbReference type="Proteomes" id="UP000526033"/>
    </source>
</evidence>
<organism evidence="2 3">
    <name type="scientific">candidate division WWE3 bacterium</name>
    <dbReference type="NCBI Taxonomy" id="2053526"/>
    <lineage>
        <taxon>Bacteria</taxon>
        <taxon>Katanobacteria</taxon>
    </lineage>
</organism>